<dbReference type="SUPFAM" id="SSF88659">
    <property type="entry name" value="Sigma3 and sigma4 domains of RNA polymerase sigma factors"/>
    <property type="match status" value="1"/>
</dbReference>
<dbReference type="Gene3D" id="1.10.10.1320">
    <property type="entry name" value="Anti-sigma factor, zinc-finger domain"/>
    <property type="match status" value="1"/>
</dbReference>
<keyword evidence="2" id="KW-0805">Transcription regulation</keyword>
<dbReference type="GO" id="GO:0003677">
    <property type="term" value="F:DNA binding"/>
    <property type="evidence" value="ECO:0007669"/>
    <property type="project" value="UniProtKB-KW"/>
</dbReference>
<dbReference type="Proteomes" id="UP000325243">
    <property type="component" value="Unassembled WGS sequence"/>
</dbReference>
<evidence type="ECO:0000256" key="2">
    <source>
        <dbReference type="ARBA" id="ARBA00023015"/>
    </source>
</evidence>
<gene>
    <name evidence="10" type="ORF">FYC51_12520</name>
</gene>
<organism evidence="10 11">
    <name type="scientific">Agromyces mariniharenae</name>
    <dbReference type="NCBI Taxonomy" id="2604423"/>
    <lineage>
        <taxon>Bacteria</taxon>
        <taxon>Bacillati</taxon>
        <taxon>Actinomycetota</taxon>
        <taxon>Actinomycetes</taxon>
        <taxon>Micrococcales</taxon>
        <taxon>Microbacteriaceae</taxon>
        <taxon>Agromyces</taxon>
    </lineage>
</organism>
<dbReference type="Pfam" id="PF17936">
    <property type="entry name" value="Big_6"/>
    <property type="match status" value="1"/>
</dbReference>
<dbReference type="EMBL" id="VSSB01000001">
    <property type="protein sequence ID" value="TYL54372.1"/>
    <property type="molecule type" value="Genomic_DNA"/>
</dbReference>
<evidence type="ECO:0000256" key="4">
    <source>
        <dbReference type="ARBA" id="ARBA00023125"/>
    </source>
</evidence>
<dbReference type="InterPro" id="IPR013783">
    <property type="entry name" value="Ig-like_fold"/>
</dbReference>
<keyword evidence="4" id="KW-0238">DNA-binding</keyword>
<feature type="domain" description="Putative zinc-finger" evidence="8">
    <location>
        <begin position="200"/>
        <end position="233"/>
    </location>
</feature>
<evidence type="ECO:0000259" key="8">
    <source>
        <dbReference type="Pfam" id="PF13490"/>
    </source>
</evidence>
<accession>A0A5S4V5W1</accession>
<dbReference type="GO" id="GO:0016987">
    <property type="term" value="F:sigma factor activity"/>
    <property type="evidence" value="ECO:0007669"/>
    <property type="project" value="UniProtKB-KW"/>
</dbReference>
<feature type="domain" description="Bacterial Ig" evidence="9">
    <location>
        <begin position="478"/>
        <end position="541"/>
    </location>
</feature>
<dbReference type="InterPro" id="IPR041498">
    <property type="entry name" value="Big_6"/>
</dbReference>
<feature type="region of interest" description="Disordered" evidence="6">
    <location>
        <begin position="384"/>
        <end position="462"/>
    </location>
</feature>
<dbReference type="InterPro" id="IPR039425">
    <property type="entry name" value="RNA_pol_sigma-70-like"/>
</dbReference>
<dbReference type="InterPro" id="IPR014284">
    <property type="entry name" value="RNA_pol_sigma-70_dom"/>
</dbReference>
<dbReference type="InterPro" id="IPR036388">
    <property type="entry name" value="WH-like_DNA-bd_sf"/>
</dbReference>
<reference evidence="10 11" key="1">
    <citation type="submission" date="2019-08" db="EMBL/GenBank/DDBJ databases">
        <authorList>
            <person name="Hu J."/>
        </authorList>
    </citation>
    <scope>NUCLEOTIDE SEQUENCE [LARGE SCALE GENOMIC DNA]</scope>
    <source>
        <strain evidence="10 11">NEAU-184</strain>
    </source>
</reference>
<evidence type="ECO:0000256" key="1">
    <source>
        <dbReference type="ARBA" id="ARBA00010641"/>
    </source>
</evidence>
<dbReference type="Pfam" id="PF13490">
    <property type="entry name" value="zf-HC2"/>
    <property type="match status" value="1"/>
</dbReference>
<keyword evidence="5" id="KW-0804">Transcription</keyword>
<dbReference type="InterPro" id="IPR013324">
    <property type="entry name" value="RNA_pol_sigma_r3/r4-like"/>
</dbReference>
<dbReference type="Gene3D" id="1.10.1740.10">
    <property type="match status" value="1"/>
</dbReference>
<feature type="compositionally biased region" description="Pro residues" evidence="6">
    <location>
        <begin position="395"/>
        <end position="409"/>
    </location>
</feature>
<comment type="similarity">
    <text evidence="1">Belongs to the sigma-70 factor family. ECF subfamily.</text>
</comment>
<dbReference type="PANTHER" id="PTHR43133">
    <property type="entry name" value="RNA POLYMERASE ECF-TYPE SIGMA FACTO"/>
    <property type="match status" value="1"/>
</dbReference>
<dbReference type="GO" id="GO:0005975">
    <property type="term" value="P:carbohydrate metabolic process"/>
    <property type="evidence" value="ECO:0007669"/>
    <property type="project" value="UniProtKB-ARBA"/>
</dbReference>
<proteinExistence type="inferred from homology"/>
<sequence length="629" mass="62659">MTPNPPTHGGDVPPLRTDLSDGALIERTRRGDRAAYGELWQRHAPSARTVARSFSSLDPDDLVAESFTRIYDAILAGRGPTGAFRPYLFTTVRNTAASWGRSRHETTLDTLESFEDPATSESATLDALDRSTTAQAFRSLPTRWQEVLWYTEVEGMQPAQVAPLVGMSANATAALAYRAREGLRQAWIQAHLRNAEEPECRWTIDRLGGYTRGRLRTRDTARLEAHLDDCARCTIVAAEAREVGSRLALVLLPLAAGVGGATAYSAWLSQGAPVAHVALGAAGLPPVLVGHVAAGSGAGSAAGAGSAGAGAGAGAASTGSAGGASAGAATAAAAGTTGANGVAIGAGIGAVALAAAAVTAAVVLPSLATADQAPAAIVAQAEPDSDAPPIELPGGPVPPTPLPAPPGIPDAPATGDADGEGTDVAPPAAPTSPSVPGPTPAPGPTPTPTPTPTPEPEPVDDTAAAPAFTADTAGGLVDPLLSGTAEPGAAVTVTSGDGRTWSTTAGASGTWSVVADALPAGATELTAAQVDVAGNASAASDPVVVELSSPSLELRPSGPIVWHLTFGGAASADVQVLVDGAPAATVTLDGNGSVRYIGFGFITAESLVEVRYAVDARTGPVSTATLERG</sequence>
<evidence type="ECO:0000259" key="9">
    <source>
        <dbReference type="Pfam" id="PF17936"/>
    </source>
</evidence>
<dbReference type="PANTHER" id="PTHR43133:SF8">
    <property type="entry name" value="RNA POLYMERASE SIGMA FACTOR HI_1459-RELATED"/>
    <property type="match status" value="1"/>
</dbReference>
<dbReference type="AlphaFoldDB" id="A0A5S4V5W1"/>
<dbReference type="InterPro" id="IPR041916">
    <property type="entry name" value="Anti_sigma_zinc_sf"/>
</dbReference>
<dbReference type="SUPFAM" id="SSF88946">
    <property type="entry name" value="Sigma2 domain of RNA polymerase sigma factors"/>
    <property type="match status" value="1"/>
</dbReference>
<feature type="compositionally biased region" description="Pro residues" evidence="6">
    <location>
        <begin position="427"/>
        <end position="456"/>
    </location>
</feature>
<evidence type="ECO:0000256" key="5">
    <source>
        <dbReference type="ARBA" id="ARBA00023163"/>
    </source>
</evidence>
<keyword evidence="11" id="KW-1185">Reference proteome</keyword>
<name>A0A5S4V5W1_9MICO</name>
<protein>
    <submittedName>
        <fullName evidence="10">Sigma-70 family RNA polymerase sigma factor</fullName>
    </submittedName>
</protein>
<dbReference type="InterPro" id="IPR027383">
    <property type="entry name" value="Znf_put"/>
</dbReference>
<feature type="domain" description="RNA polymerase sigma-70 region 2" evidence="7">
    <location>
        <begin position="39"/>
        <end position="103"/>
    </location>
</feature>
<dbReference type="Gene3D" id="2.60.40.10">
    <property type="entry name" value="Immunoglobulins"/>
    <property type="match status" value="1"/>
</dbReference>
<evidence type="ECO:0000313" key="10">
    <source>
        <dbReference type="EMBL" id="TYL54372.1"/>
    </source>
</evidence>
<dbReference type="Gene3D" id="1.10.10.10">
    <property type="entry name" value="Winged helix-like DNA-binding domain superfamily/Winged helix DNA-binding domain"/>
    <property type="match status" value="1"/>
</dbReference>
<evidence type="ECO:0000256" key="6">
    <source>
        <dbReference type="SAM" id="MobiDB-lite"/>
    </source>
</evidence>
<keyword evidence="3" id="KW-0731">Sigma factor</keyword>
<comment type="caution">
    <text evidence="10">The sequence shown here is derived from an EMBL/GenBank/DDBJ whole genome shotgun (WGS) entry which is preliminary data.</text>
</comment>
<evidence type="ECO:0000313" key="11">
    <source>
        <dbReference type="Proteomes" id="UP000325243"/>
    </source>
</evidence>
<feature type="compositionally biased region" description="Low complexity" evidence="6">
    <location>
        <begin position="384"/>
        <end position="394"/>
    </location>
</feature>
<dbReference type="NCBIfam" id="TIGR02937">
    <property type="entry name" value="sigma70-ECF"/>
    <property type="match status" value="1"/>
</dbReference>
<evidence type="ECO:0000259" key="7">
    <source>
        <dbReference type="Pfam" id="PF04542"/>
    </source>
</evidence>
<feature type="compositionally biased region" description="Low complexity" evidence="6">
    <location>
        <begin position="410"/>
        <end position="426"/>
    </location>
</feature>
<dbReference type="InterPro" id="IPR013325">
    <property type="entry name" value="RNA_pol_sigma_r2"/>
</dbReference>
<dbReference type="InterPro" id="IPR007627">
    <property type="entry name" value="RNA_pol_sigma70_r2"/>
</dbReference>
<dbReference type="Pfam" id="PF04542">
    <property type="entry name" value="Sigma70_r2"/>
    <property type="match status" value="1"/>
</dbReference>
<evidence type="ECO:0000256" key="3">
    <source>
        <dbReference type="ARBA" id="ARBA00023082"/>
    </source>
</evidence>
<dbReference type="GO" id="GO:0006352">
    <property type="term" value="P:DNA-templated transcription initiation"/>
    <property type="evidence" value="ECO:0007669"/>
    <property type="project" value="InterPro"/>
</dbReference>